<name>A0A9D1VVW9_9FIRM</name>
<dbReference type="InterPro" id="IPR019874">
    <property type="entry name" value="RF_methyltr_PrmC"/>
</dbReference>
<feature type="transmembrane region" description="Helical" evidence="6">
    <location>
        <begin position="217"/>
        <end position="240"/>
    </location>
</feature>
<keyword evidence="6" id="KW-1133">Transmembrane helix</keyword>
<dbReference type="InterPro" id="IPR040758">
    <property type="entry name" value="PrmC_N"/>
</dbReference>
<organism evidence="9 10">
    <name type="scientific">Candidatus Borkfalkia faecigallinarum</name>
    <dbReference type="NCBI Taxonomy" id="2838509"/>
    <lineage>
        <taxon>Bacteria</taxon>
        <taxon>Bacillati</taxon>
        <taxon>Bacillota</taxon>
        <taxon>Clostridia</taxon>
        <taxon>Christensenellales</taxon>
        <taxon>Christensenellaceae</taxon>
        <taxon>Candidatus Borkfalkia</taxon>
    </lineage>
</organism>
<evidence type="ECO:0000256" key="2">
    <source>
        <dbReference type="ARBA" id="ARBA00022679"/>
    </source>
</evidence>
<dbReference type="EMBL" id="DXFD01000090">
    <property type="protein sequence ID" value="HIX47222.1"/>
    <property type="molecule type" value="Genomic_DNA"/>
</dbReference>
<dbReference type="Gene3D" id="3.40.50.150">
    <property type="entry name" value="Vaccinia Virus protein VP39"/>
    <property type="match status" value="1"/>
</dbReference>
<evidence type="ECO:0000313" key="9">
    <source>
        <dbReference type="EMBL" id="HIX47222.1"/>
    </source>
</evidence>
<keyword evidence="6" id="KW-0472">Membrane</keyword>
<reference evidence="9" key="2">
    <citation type="submission" date="2021-04" db="EMBL/GenBank/DDBJ databases">
        <authorList>
            <person name="Gilroy R."/>
        </authorList>
    </citation>
    <scope>NUCLEOTIDE SEQUENCE</scope>
    <source>
        <strain evidence="9">26628</strain>
    </source>
</reference>
<proteinExistence type="inferred from homology"/>
<dbReference type="GO" id="GO:0032259">
    <property type="term" value="P:methylation"/>
    <property type="evidence" value="ECO:0007669"/>
    <property type="project" value="UniProtKB-KW"/>
</dbReference>
<feature type="compositionally biased region" description="Basic and acidic residues" evidence="5">
    <location>
        <begin position="620"/>
        <end position="630"/>
    </location>
</feature>
<feature type="binding site" evidence="4">
    <location>
        <position position="515"/>
    </location>
    <ligand>
        <name>S-adenosyl-L-methionine</name>
        <dbReference type="ChEBI" id="CHEBI:59789"/>
    </ligand>
</feature>
<keyword evidence="6" id="KW-0812">Transmembrane</keyword>
<gene>
    <name evidence="4 9" type="primary">prmC</name>
    <name evidence="9" type="ORF">H9737_06000</name>
</gene>
<dbReference type="Proteomes" id="UP000824249">
    <property type="component" value="Unassembled WGS sequence"/>
</dbReference>
<dbReference type="GO" id="GO:0003676">
    <property type="term" value="F:nucleic acid binding"/>
    <property type="evidence" value="ECO:0007669"/>
    <property type="project" value="InterPro"/>
</dbReference>
<feature type="domain" description="Methyltransferase small" evidence="7">
    <location>
        <begin position="431"/>
        <end position="521"/>
    </location>
</feature>
<evidence type="ECO:0000256" key="4">
    <source>
        <dbReference type="HAMAP-Rule" id="MF_02126"/>
    </source>
</evidence>
<dbReference type="NCBIfam" id="TIGR00536">
    <property type="entry name" value="hemK_fam"/>
    <property type="match status" value="1"/>
</dbReference>
<dbReference type="NCBIfam" id="TIGR03534">
    <property type="entry name" value="RF_mod_PrmC"/>
    <property type="match status" value="1"/>
</dbReference>
<dbReference type="PANTHER" id="PTHR42867">
    <property type="entry name" value="MEMBRANE PROTEIN-RELATED"/>
    <property type="match status" value="1"/>
</dbReference>
<comment type="caution">
    <text evidence="9">The sequence shown here is derived from an EMBL/GenBank/DDBJ whole genome shotgun (WGS) entry which is preliminary data.</text>
</comment>
<feature type="region of interest" description="Disordered" evidence="5">
    <location>
        <begin position="609"/>
        <end position="640"/>
    </location>
</feature>
<dbReference type="Pfam" id="PF17827">
    <property type="entry name" value="PrmC_N"/>
    <property type="match status" value="1"/>
</dbReference>
<keyword evidence="1 4" id="KW-0489">Methyltransferase</keyword>
<comment type="catalytic activity">
    <reaction evidence="4">
        <text>L-glutaminyl-[peptide chain release factor] + S-adenosyl-L-methionine = N(5)-methyl-L-glutaminyl-[peptide chain release factor] + S-adenosyl-L-homocysteine + H(+)</text>
        <dbReference type="Rhea" id="RHEA:42896"/>
        <dbReference type="Rhea" id="RHEA-COMP:10271"/>
        <dbReference type="Rhea" id="RHEA-COMP:10272"/>
        <dbReference type="ChEBI" id="CHEBI:15378"/>
        <dbReference type="ChEBI" id="CHEBI:30011"/>
        <dbReference type="ChEBI" id="CHEBI:57856"/>
        <dbReference type="ChEBI" id="CHEBI:59789"/>
        <dbReference type="ChEBI" id="CHEBI:61891"/>
        <dbReference type="EC" id="2.1.1.297"/>
    </reaction>
</comment>
<evidence type="ECO:0000256" key="1">
    <source>
        <dbReference type="ARBA" id="ARBA00022603"/>
    </source>
</evidence>
<reference evidence="9" key="1">
    <citation type="journal article" date="2021" name="PeerJ">
        <title>Extensive microbial diversity within the chicken gut microbiome revealed by metagenomics and culture.</title>
        <authorList>
            <person name="Gilroy R."/>
            <person name="Ravi A."/>
            <person name="Getino M."/>
            <person name="Pursley I."/>
            <person name="Horton D.L."/>
            <person name="Alikhan N.F."/>
            <person name="Baker D."/>
            <person name="Gharbi K."/>
            <person name="Hall N."/>
            <person name="Watson M."/>
            <person name="Adriaenssens E.M."/>
            <person name="Foster-Nyarko E."/>
            <person name="Jarju S."/>
            <person name="Secka A."/>
            <person name="Antonio M."/>
            <person name="Oren A."/>
            <person name="Chaudhuri R.R."/>
            <person name="La Ragione R."/>
            <person name="Hildebrand F."/>
            <person name="Pallen M.J."/>
        </authorList>
    </citation>
    <scope>NUCLEOTIDE SEQUENCE</scope>
    <source>
        <strain evidence="9">26628</strain>
    </source>
</reference>
<sequence>MGKKKENRTYIGGQAVLEGVMMRGKTAYATAVRDPEGHIQVESRRLNTSKAMKRVQKIPLVRGVVSFVSSLVTGSKILMRSAAVYGDEGEPSRLEKWCQEKLHLNIMSAVSFVATLLGVVLAVGLFVALPMFLSNLFFSEESGLRYGIGYNLAQGGLRLLIFLLYIVAITAMKDIRRVFMYHGAEHKTITCFERGMELTPENAKTCPRLHDRCGTTFLFLVMAISIVVFSVVNWICDAYLDIFVYNEVANYFIQFAIKILFLPLVAGISYEILKLLAKSQSKWLLPIKAPGFALQLLTTREPTEDMLEVAIAAFRKVAAMDADPDLPEESFVVSRTVPNYVRELKERFAEKGIDESDAEWLVSIKAGVPRSELASSEKLLVPGTVRALEELARERMEGRPLWYVLGSTDFYGCEIKTDERALIPRPETELLTELAVKAAKEGDKILDLCTGSGCIAVALARYCADRRVEITAADKSADALSLAAENVAANGACVRLVESDLLASVEGEFDLIVCNPPYIKRADLSGLQREVRDYEPAAALDGGEDGLDFYRRLTREAPGKLKAGGMLLVECGAGQARQIAQMFCSFARVSIIRDYAGIERFVRAVVPAAEAEQGSAPSEGPEKQPDKQPDKQPAQEGGKE</sequence>
<feature type="transmembrane region" description="Helical" evidence="6">
    <location>
        <begin position="152"/>
        <end position="172"/>
    </location>
</feature>
<keyword evidence="2 4" id="KW-0808">Transferase</keyword>
<feature type="transmembrane region" description="Helical" evidence="6">
    <location>
        <begin position="109"/>
        <end position="132"/>
    </location>
</feature>
<dbReference type="InterPro" id="IPR002052">
    <property type="entry name" value="DNA_methylase_N6_adenine_CS"/>
</dbReference>
<evidence type="ECO:0000256" key="5">
    <source>
        <dbReference type="SAM" id="MobiDB-lite"/>
    </source>
</evidence>
<evidence type="ECO:0000259" key="8">
    <source>
        <dbReference type="Pfam" id="PF17827"/>
    </source>
</evidence>
<comment type="function">
    <text evidence="4">Methylates the class 1 translation termination release factors RF1/PrfA and RF2/PrfB on the glutamine residue of the universally conserved GGQ motif.</text>
</comment>
<feature type="domain" description="Release factor glutamine methyltransferase N-terminal" evidence="8">
    <location>
        <begin position="342"/>
        <end position="406"/>
    </location>
</feature>
<dbReference type="SUPFAM" id="SSF53335">
    <property type="entry name" value="S-adenosyl-L-methionine-dependent methyltransferases"/>
    <property type="match status" value="1"/>
</dbReference>
<evidence type="ECO:0000313" key="10">
    <source>
        <dbReference type="Proteomes" id="UP000824249"/>
    </source>
</evidence>
<dbReference type="Pfam" id="PF07136">
    <property type="entry name" value="DUF1385"/>
    <property type="match status" value="1"/>
</dbReference>
<dbReference type="CDD" id="cd02440">
    <property type="entry name" value="AdoMet_MTases"/>
    <property type="match status" value="1"/>
</dbReference>
<dbReference type="InterPro" id="IPR029063">
    <property type="entry name" value="SAM-dependent_MTases_sf"/>
</dbReference>
<dbReference type="InterPro" id="IPR010787">
    <property type="entry name" value="DUF1385"/>
</dbReference>
<evidence type="ECO:0000256" key="3">
    <source>
        <dbReference type="ARBA" id="ARBA00022691"/>
    </source>
</evidence>
<dbReference type="GO" id="GO:0102559">
    <property type="term" value="F:peptide chain release factor N(5)-glutamine methyltransferase activity"/>
    <property type="evidence" value="ECO:0007669"/>
    <property type="project" value="UniProtKB-EC"/>
</dbReference>
<keyword evidence="3 4" id="KW-0949">S-adenosyl-L-methionine</keyword>
<protein>
    <recommendedName>
        <fullName evidence="4">Release factor glutamine methyltransferase</fullName>
        <shortName evidence="4">RF MTase</shortName>
        <ecNumber evidence="4">2.1.1.297</ecNumber>
    </recommendedName>
    <alternativeName>
        <fullName evidence="4">N5-glutamine methyltransferase PrmC</fullName>
    </alternativeName>
    <alternativeName>
        <fullName evidence="4">Protein-(glutamine-N5) MTase PrmC</fullName>
    </alternativeName>
    <alternativeName>
        <fullName evidence="4">Protein-glutamine N-methyltransferase PrmC</fullName>
    </alternativeName>
</protein>
<dbReference type="PANTHER" id="PTHR42867:SF1">
    <property type="entry name" value="MEMBRANE PROTEIN-RELATED"/>
    <property type="match status" value="1"/>
</dbReference>
<comment type="similarity">
    <text evidence="4">Belongs to the protein N5-glutamine methyltransferase family. PrmC subfamily.</text>
</comment>
<dbReference type="EC" id="2.1.1.297" evidence="4"/>
<dbReference type="InterPro" id="IPR004556">
    <property type="entry name" value="HemK-like"/>
</dbReference>
<dbReference type="AlphaFoldDB" id="A0A9D1VVW9"/>
<accession>A0A9D1VVW9</accession>
<feature type="binding site" evidence="4">
    <location>
        <position position="474"/>
    </location>
    <ligand>
        <name>S-adenosyl-L-methionine</name>
        <dbReference type="ChEBI" id="CHEBI:59789"/>
    </ligand>
</feature>
<comment type="caution">
    <text evidence="4">Lacks conserved residue(s) required for the propagation of feature annotation.</text>
</comment>
<evidence type="ECO:0000259" key="7">
    <source>
        <dbReference type="Pfam" id="PF05175"/>
    </source>
</evidence>
<dbReference type="HAMAP" id="MF_02126">
    <property type="entry name" value="RF_methyltr_PrmC"/>
    <property type="match status" value="1"/>
</dbReference>
<dbReference type="InterPro" id="IPR007848">
    <property type="entry name" value="Small_mtfrase_dom"/>
</dbReference>
<dbReference type="Gene3D" id="1.10.8.10">
    <property type="entry name" value="DNA helicase RuvA subunit, C-terminal domain"/>
    <property type="match status" value="1"/>
</dbReference>
<dbReference type="Pfam" id="PF05175">
    <property type="entry name" value="MTS"/>
    <property type="match status" value="1"/>
</dbReference>
<feature type="transmembrane region" description="Helical" evidence="6">
    <location>
        <begin position="252"/>
        <end position="273"/>
    </location>
</feature>
<evidence type="ECO:0000256" key="6">
    <source>
        <dbReference type="SAM" id="Phobius"/>
    </source>
</evidence>
<feature type="binding site" evidence="4">
    <location>
        <begin position="515"/>
        <end position="518"/>
    </location>
    <ligand>
        <name>substrate</name>
    </ligand>
</feature>
<dbReference type="PROSITE" id="PS00092">
    <property type="entry name" value="N6_MTASE"/>
    <property type="match status" value="1"/>
</dbReference>